<keyword evidence="10" id="KW-1185">Reference proteome</keyword>
<comment type="similarity">
    <text evidence="3">Belongs to the UbiH/COQ6 family.</text>
</comment>
<proteinExistence type="inferred from homology"/>
<dbReference type="Proteomes" id="UP001062443">
    <property type="component" value="Unassembled WGS sequence"/>
</dbReference>
<comment type="caution">
    <text evidence="9">The sequence shown here is derived from an EMBL/GenBank/DDBJ whole genome shotgun (WGS) entry which is preliminary data.</text>
</comment>
<evidence type="ECO:0000256" key="4">
    <source>
        <dbReference type="ARBA" id="ARBA00022630"/>
    </source>
</evidence>
<protein>
    <submittedName>
        <fullName evidence="9">Ubiquinone biosynthesis hydroxylase UbiH/UbiF/VisC/COQ6</fullName>
    </submittedName>
</protein>
<dbReference type="InterPro" id="IPR002938">
    <property type="entry name" value="FAD-bd"/>
</dbReference>
<comment type="cofactor">
    <cofactor evidence="1">
        <name>FAD</name>
        <dbReference type="ChEBI" id="CHEBI:57692"/>
    </cofactor>
</comment>
<gene>
    <name evidence="9" type="ORF">AA106556_0119</name>
</gene>
<keyword evidence="6" id="KW-0560">Oxidoreductase</keyword>
<dbReference type="Gene3D" id="3.50.50.60">
    <property type="entry name" value="FAD/NAD(P)-binding domain"/>
    <property type="match status" value="2"/>
</dbReference>
<evidence type="ECO:0000313" key="9">
    <source>
        <dbReference type="EMBL" id="GBR43517.1"/>
    </source>
</evidence>
<evidence type="ECO:0000259" key="8">
    <source>
        <dbReference type="Pfam" id="PF01494"/>
    </source>
</evidence>
<dbReference type="PANTHER" id="PTHR43876">
    <property type="entry name" value="UBIQUINONE BIOSYNTHESIS MONOOXYGENASE COQ6, MITOCHONDRIAL"/>
    <property type="match status" value="1"/>
</dbReference>
<dbReference type="InterPro" id="IPR018168">
    <property type="entry name" value="Ubi_Hdrlase_CS"/>
</dbReference>
<dbReference type="SUPFAM" id="SSF51905">
    <property type="entry name" value="FAD/NAD(P)-binding domain"/>
    <property type="match status" value="1"/>
</dbReference>
<dbReference type="RefSeq" id="WP_068167646.1">
    <property type="nucleotide sequence ID" value="NZ_BAQB01000001.1"/>
</dbReference>
<dbReference type="InterPro" id="IPR010971">
    <property type="entry name" value="UbiH/COQ6"/>
</dbReference>
<dbReference type="PROSITE" id="PS01304">
    <property type="entry name" value="UBIH"/>
    <property type="match status" value="1"/>
</dbReference>
<evidence type="ECO:0000256" key="6">
    <source>
        <dbReference type="ARBA" id="ARBA00023002"/>
    </source>
</evidence>
<dbReference type="PANTHER" id="PTHR43876:SF7">
    <property type="entry name" value="UBIQUINONE BIOSYNTHESIS MONOOXYGENASE COQ6, MITOCHONDRIAL"/>
    <property type="match status" value="1"/>
</dbReference>
<dbReference type="NCBIfam" id="TIGR01988">
    <property type="entry name" value="Ubi-OHases"/>
    <property type="match status" value="1"/>
</dbReference>
<evidence type="ECO:0000256" key="1">
    <source>
        <dbReference type="ARBA" id="ARBA00001974"/>
    </source>
</evidence>
<evidence type="ECO:0000256" key="3">
    <source>
        <dbReference type="ARBA" id="ARBA00005349"/>
    </source>
</evidence>
<keyword evidence="7" id="KW-0503">Monooxygenase</keyword>
<dbReference type="InterPro" id="IPR036188">
    <property type="entry name" value="FAD/NAD-bd_sf"/>
</dbReference>
<evidence type="ECO:0000256" key="7">
    <source>
        <dbReference type="ARBA" id="ARBA00023033"/>
    </source>
</evidence>
<evidence type="ECO:0000256" key="5">
    <source>
        <dbReference type="ARBA" id="ARBA00022827"/>
    </source>
</evidence>
<keyword evidence="9" id="KW-0830">Ubiquinone</keyword>
<dbReference type="Pfam" id="PF01494">
    <property type="entry name" value="FAD_binding_3"/>
    <property type="match status" value="1"/>
</dbReference>
<dbReference type="EMBL" id="BAQB01000001">
    <property type="protein sequence ID" value="GBR43517.1"/>
    <property type="molecule type" value="Genomic_DNA"/>
</dbReference>
<comment type="pathway">
    <text evidence="2">Cofactor biosynthesis; ubiquinone biosynthesis.</text>
</comment>
<name>A0ABQ0QG04_9PROT</name>
<organism evidence="9 10">
    <name type="scientific">Neokomagataea tanensis NBRC 106556</name>
    <dbReference type="NCBI Taxonomy" id="1223519"/>
    <lineage>
        <taxon>Bacteria</taxon>
        <taxon>Pseudomonadati</taxon>
        <taxon>Pseudomonadota</taxon>
        <taxon>Alphaproteobacteria</taxon>
        <taxon>Acetobacterales</taxon>
        <taxon>Acetobacteraceae</taxon>
        <taxon>Neokomagataea</taxon>
    </lineage>
</organism>
<accession>A0ABQ0QG04</accession>
<keyword evidence="5" id="KW-0274">FAD</keyword>
<sequence>MADTCYDVCINGAGPVGATLACRLSAAGLKVLLIDRAALPGLEDPSLDGRAYAIAEGPRRLLEDAGIWGNLPGTSQPIREIRVSDGRPYESASPLFLHFGVEDAPSDQPFGWMAEARDLRLAINHTLARSEGVTVEAPNTGTFTFHPDHAEIRLATGKTVRAQLVVAAEGRRSPLREQARIGVTKVPYHQYGIVATIAHEQPHHGVALEHFLPQGPFARLPMPGTAEHPHRSAIVWAEGEGRAQRCHALPDDVFAREIKARMGDEDLGTITPIGRRWLYPLSAQYARTYISHRLALAGDAAHGIHPIAGQGLNIGFKDVIALADLLITAHQNQQDLGKRTLLQHYQRRTRPANMAMFAATDVLERLFSNDNPLLRRVRDIGIAGVHRVPSLRKAFVRRAMGL</sequence>
<reference evidence="9" key="1">
    <citation type="submission" date="2013-04" db="EMBL/GenBank/DDBJ databases">
        <title>The genome sequencing project of 58 acetic acid bacteria.</title>
        <authorList>
            <person name="Okamoto-Kainuma A."/>
            <person name="Ishikawa M."/>
            <person name="Umino S."/>
            <person name="Koizumi Y."/>
            <person name="Shiwa Y."/>
            <person name="Yoshikawa H."/>
            <person name="Matsutani M."/>
            <person name="Matsushita K."/>
        </authorList>
    </citation>
    <scope>NUCLEOTIDE SEQUENCE</scope>
    <source>
        <strain evidence="9">NBRC 106556</strain>
    </source>
</reference>
<dbReference type="PRINTS" id="PR00420">
    <property type="entry name" value="RNGMNOXGNASE"/>
</dbReference>
<evidence type="ECO:0000256" key="2">
    <source>
        <dbReference type="ARBA" id="ARBA00004749"/>
    </source>
</evidence>
<evidence type="ECO:0000313" key="10">
    <source>
        <dbReference type="Proteomes" id="UP001062443"/>
    </source>
</evidence>
<keyword evidence="4" id="KW-0285">Flavoprotein</keyword>
<feature type="domain" description="FAD-binding" evidence="8">
    <location>
        <begin position="6"/>
        <end position="357"/>
    </location>
</feature>
<dbReference type="InterPro" id="IPR051205">
    <property type="entry name" value="UbiH/COQ6_monooxygenase"/>
</dbReference>